<dbReference type="PANTHER" id="PTHR36440">
    <property type="entry name" value="PUTATIVE (AFU_ORTHOLOGUE AFUA_8G07350)-RELATED"/>
    <property type="match status" value="1"/>
</dbReference>
<dbReference type="OrthoDB" id="9798709at2"/>
<feature type="domain" description="Cupin type-2" evidence="1">
    <location>
        <begin position="47"/>
        <end position="110"/>
    </location>
</feature>
<dbReference type="InterPro" id="IPR011051">
    <property type="entry name" value="RmlC_Cupin_sf"/>
</dbReference>
<dbReference type="PANTHER" id="PTHR36440:SF1">
    <property type="entry name" value="PUTATIVE (AFU_ORTHOLOGUE AFUA_8G07350)-RELATED"/>
    <property type="match status" value="1"/>
</dbReference>
<evidence type="ECO:0000313" key="2">
    <source>
        <dbReference type="EMBL" id="KEZ76758.1"/>
    </source>
</evidence>
<dbReference type="eggNOG" id="COG1917">
    <property type="taxonomic scope" value="Bacteria"/>
</dbReference>
<accession>A0A084IJ74</accession>
<name>A0A084IJ74_SALHC</name>
<dbReference type="Pfam" id="PF07883">
    <property type="entry name" value="Cupin_2"/>
    <property type="match status" value="1"/>
</dbReference>
<dbReference type="AlphaFoldDB" id="A0A084IJ74"/>
<keyword evidence="3" id="KW-1185">Reference proteome</keyword>
<protein>
    <submittedName>
        <fullName evidence="2">Cupin domain-containing protein</fullName>
    </submittedName>
</protein>
<organism evidence="2 3">
    <name type="scientific">Salinisphaera hydrothermalis (strain C41B8)</name>
    <dbReference type="NCBI Taxonomy" id="1304275"/>
    <lineage>
        <taxon>Bacteria</taxon>
        <taxon>Pseudomonadati</taxon>
        <taxon>Pseudomonadota</taxon>
        <taxon>Gammaproteobacteria</taxon>
        <taxon>Salinisphaerales</taxon>
        <taxon>Salinisphaeraceae</taxon>
        <taxon>Salinisphaera</taxon>
    </lineage>
</organism>
<dbReference type="EMBL" id="APNK01000023">
    <property type="protein sequence ID" value="KEZ76758.1"/>
    <property type="molecule type" value="Genomic_DNA"/>
</dbReference>
<evidence type="ECO:0000259" key="1">
    <source>
        <dbReference type="Pfam" id="PF07883"/>
    </source>
</evidence>
<sequence length="152" mass="16324">MSVAFAPDAVITEATGGQVLHAYGDEVRVYLDGAQTEGRLVVFTALTPPGGGPPPHYHENEDEWFFVVAGDFEFLAGGEWRPVGVHGAVFAPRLSVHAYRNVGATPGRLLIHAAPAGFEIFFAESAAEFAKSERPDKTRLVEIGLAHGIHFV</sequence>
<dbReference type="Gene3D" id="2.60.120.10">
    <property type="entry name" value="Jelly Rolls"/>
    <property type="match status" value="1"/>
</dbReference>
<dbReference type="InterPro" id="IPR053146">
    <property type="entry name" value="QDO-like"/>
</dbReference>
<dbReference type="STRING" id="1304275.C41B8_13520"/>
<comment type="caution">
    <text evidence="2">The sequence shown here is derived from an EMBL/GenBank/DDBJ whole genome shotgun (WGS) entry which is preliminary data.</text>
</comment>
<dbReference type="RefSeq" id="WP_051883517.1">
    <property type="nucleotide sequence ID" value="NZ_APNK01000023.1"/>
</dbReference>
<dbReference type="InterPro" id="IPR013096">
    <property type="entry name" value="Cupin_2"/>
</dbReference>
<evidence type="ECO:0000313" key="3">
    <source>
        <dbReference type="Proteomes" id="UP000028302"/>
    </source>
</evidence>
<dbReference type="InterPro" id="IPR014710">
    <property type="entry name" value="RmlC-like_jellyroll"/>
</dbReference>
<gene>
    <name evidence="2" type="ORF">C41B8_13520</name>
</gene>
<dbReference type="Proteomes" id="UP000028302">
    <property type="component" value="Unassembled WGS sequence"/>
</dbReference>
<dbReference type="SUPFAM" id="SSF51182">
    <property type="entry name" value="RmlC-like cupins"/>
    <property type="match status" value="1"/>
</dbReference>
<proteinExistence type="predicted"/>
<reference evidence="2 3" key="1">
    <citation type="submission" date="2013-03" db="EMBL/GenBank/DDBJ databases">
        <title>Salinisphaera hydrothermalis C41B8 Genome Sequencing.</title>
        <authorList>
            <person name="Li C."/>
            <person name="Lai Q."/>
            <person name="Shao Z."/>
        </authorList>
    </citation>
    <scope>NUCLEOTIDE SEQUENCE [LARGE SCALE GENOMIC DNA]</scope>
    <source>
        <strain evidence="2 3">C41B8</strain>
    </source>
</reference>